<accession>V9M0D6</accession>
<sequence>MTMKQEQIFNKVISDFSAGVLGFRNNDRARRLNNLANHLKSARYNLKNQIQPMAGGQSLSVSNYIELEINLHEFKSSLCSKLTLGQGNQEREMPIRLPLTDVIREDYFRHLCIEAYRLAKQEEERYFTGDELHERFVEELHKQLPPGTKIGVSGAIYFPHTPKASFILKITDLGK</sequence>
<keyword evidence="2" id="KW-1185">Reference proteome</keyword>
<dbReference type="KEGG" id="vg:40103068"/>
<reference evidence="1 2" key="1">
    <citation type="submission" date="2012-11" db="EMBL/GenBank/DDBJ databases">
        <title>Complete genome sequence of a novel phiKZ-like Vibrio phage.</title>
        <authorList>
            <person name="Luo Z."/>
            <person name="Yu Y."/>
        </authorList>
    </citation>
    <scope>NUCLEOTIDE SEQUENCE [LARGE SCALE GENOMIC DNA]</scope>
</reference>
<dbReference type="Proteomes" id="UP000272155">
    <property type="component" value="Segment"/>
</dbReference>
<dbReference type="EMBL" id="KC131130">
    <property type="protein sequence ID" value="AGB07306.1"/>
    <property type="molecule type" value="Genomic_DNA"/>
</dbReference>
<evidence type="ECO:0000313" key="1">
    <source>
        <dbReference type="EMBL" id="AGB07306.1"/>
    </source>
</evidence>
<proteinExistence type="predicted"/>
<dbReference type="RefSeq" id="YP_009626168.1">
    <property type="nucleotide sequence ID" value="NC_042136.1"/>
</dbReference>
<dbReference type="GeneID" id="40103068"/>
<name>V9M0D6_9CAUD</name>
<protein>
    <submittedName>
        <fullName evidence="1">Uncharacterized protein</fullName>
    </submittedName>
</protein>
<evidence type="ECO:0000313" key="2">
    <source>
        <dbReference type="Proteomes" id="UP000272155"/>
    </source>
</evidence>
<organism evidence="1 2">
    <name type="scientific">Vibrio phage VP4B</name>
    <dbReference type="NCBI Taxonomy" id="1262540"/>
    <lineage>
        <taxon>Viruses</taxon>
        <taxon>Duplodnaviria</taxon>
        <taxon>Heunggongvirae</taxon>
        <taxon>Uroviricota</taxon>
        <taxon>Caudoviricetes</taxon>
        <taxon>Chimalliviridae</taxon>
        <taxon>Gorgonvirinae</taxon>
        <taxon>Tidunavirus</taxon>
        <taxon>Tidunavirus VP4B</taxon>
    </lineage>
</organism>
<dbReference type="OrthoDB" id="31346at10239"/>